<protein>
    <submittedName>
        <fullName evidence="2">Uncharacterized protein</fullName>
    </submittedName>
</protein>
<gene>
    <name evidence="2" type="ORF">GCM10025789_06330</name>
</gene>
<name>A0ABP9F240_9ACTN</name>
<organism evidence="2 3">
    <name type="scientific">Tessaracoccus lubricantis</name>
    <dbReference type="NCBI Taxonomy" id="545543"/>
    <lineage>
        <taxon>Bacteria</taxon>
        <taxon>Bacillati</taxon>
        <taxon>Actinomycetota</taxon>
        <taxon>Actinomycetes</taxon>
        <taxon>Propionibacteriales</taxon>
        <taxon>Propionibacteriaceae</taxon>
        <taxon>Tessaracoccus</taxon>
    </lineage>
</organism>
<sequence length="83" mass="9235">MNAMTIKTHNDSTGLDQLDVRTNPARDAAHFRRILAARKAVAEAEQELREAVHEAREAGDSWTVIGAALDTTRQAAYQRFGRD</sequence>
<dbReference type="EMBL" id="BAABLV010000009">
    <property type="protein sequence ID" value="GAA4892094.1"/>
    <property type="molecule type" value="Genomic_DNA"/>
</dbReference>
<comment type="caution">
    <text evidence="2">The sequence shown here is derived from an EMBL/GenBank/DDBJ whole genome shotgun (WGS) entry which is preliminary data.</text>
</comment>
<keyword evidence="1" id="KW-0175">Coiled coil</keyword>
<feature type="coiled-coil region" evidence="1">
    <location>
        <begin position="34"/>
        <end position="61"/>
    </location>
</feature>
<evidence type="ECO:0000313" key="3">
    <source>
        <dbReference type="Proteomes" id="UP001501521"/>
    </source>
</evidence>
<evidence type="ECO:0000313" key="2">
    <source>
        <dbReference type="EMBL" id="GAA4892094.1"/>
    </source>
</evidence>
<dbReference type="Proteomes" id="UP001501521">
    <property type="component" value="Unassembled WGS sequence"/>
</dbReference>
<accession>A0ABP9F240</accession>
<keyword evidence="3" id="KW-1185">Reference proteome</keyword>
<proteinExistence type="predicted"/>
<evidence type="ECO:0000256" key="1">
    <source>
        <dbReference type="SAM" id="Coils"/>
    </source>
</evidence>
<reference evidence="3" key="1">
    <citation type="journal article" date="2019" name="Int. J. Syst. Evol. Microbiol.">
        <title>The Global Catalogue of Microorganisms (GCM) 10K type strain sequencing project: providing services to taxonomists for standard genome sequencing and annotation.</title>
        <authorList>
            <consortium name="The Broad Institute Genomics Platform"/>
            <consortium name="The Broad Institute Genome Sequencing Center for Infectious Disease"/>
            <person name="Wu L."/>
            <person name="Ma J."/>
        </authorList>
    </citation>
    <scope>NUCLEOTIDE SEQUENCE [LARGE SCALE GENOMIC DNA]</scope>
    <source>
        <strain evidence="3">JCM 19125</strain>
    </source>
</reference>